<evidence type="ECO:0000313" key="3">
    <source>
        <dbReference type="Proteomes" id="UP000265520"/>
    </source>
</evidence>
<sequence>MPFNSSRNYLAERLIRLKKEWMTFQSSNRDPDATLEQSQDPDYRRYYDNVRYNPSNELKHRILNK</sequence>
<feature type="non-terminal residue" evidence="2">
    <location>
        <position position="65"/>
    </location>
</feature>
<dbReference type="Proteomes" id="UP000265520">
    <property type="component" value="Unassembled WGS sequence"/>
</dbReference>
<accession>A0A392VBY9</accession>
<comment type="caution">
    <text evidence="2">The sequence shown here is derived from an EMBL/GenBank/DDBJ whole genome shotgun (WGS) entry which is preliminary data.</text>
</comment>
<keyword evidence="2" id="KW-0548">Nucleotidyltransferase</keyword>
<protein>
    <submittedName>
        <fullName evidence="2">RNA-dependent RNA polymerase</fullName>
    </submittedName>
</protein>
<keyword evidence="2" id="KW-0696">RNA-directed RNA polymerase</keyword>
<dbReference type="AlphaFoldDB" id="A0A392VBY9"/>
<feature type="region of interest" description="Disordered" evidence="1">
    <location>
        <begin position="28"/>
        <end position="47"/>
    </location>
</feature>
<reference evidence="2 3" key="1">
    <citation type="journal article" date="2018" name="Front. Plant Sci.">
        <title>Red Clover (Trifolium pratense) and Zigzag Clover (T. medium) - A Picture of Genomic Similarities and Differences.</title>
        <authorList>
            <person name="Dluhosova J."/>
            <person name="Istvanek J."/>
            <person name="Nedelnik J."/>
            <person name="Repkova J."/>
        </authorList>
    </citation>
    <scope>NUCLEOTIDE SEQUENCE [LARGE SCALE GENOMIC DNA]</scope>
    <source>
        <strain evidence="3">cv. 10/8</strain>
        <tissue evidence="2">Leaf</tissue>
    </source>
</reference>
<dbReference type="GO" id="GO:0003968">
    <property type="term" value="F:RNA-directed RNA polymerase activity"/>
    <property type="evidence" value="ECO:0007669"/>
    <property type="project" value="UniProtKB-KW"/>
</dbReference>
<name>A0A392VBY9_9FABA</name>
<keyword evidence="3" id="KW-1185">Reference proteome</keyword>
<evidence type="ECO:0000313" key="2">
    <source>
        <dbReference type="EMBL" id="MCI84933.1"/>
    </source>
</evidence>
<keyword evidence="2" id="KW-0808">Transferase</keyword>
<organism evidence="2 3">
    <name type="scientific">Trifolium medium</name>
    <dbReference type="NCBI Taxonomy" id="97028"/>
    <lineage>
        <taxon>Eukaryota</taxon>
        <taxon>Viridiplantae</taxon>
        <taxon>Streptophyta</taxon>
        <taxon>Embryophyta</taxon>
        <taxon>Tracheophyta</taxon>
        <taxon>Spermatophyta</taxon>
        <taxon>Magnoliopsida</taxon>
        <taxon>eudicotyledons</taxon>
        <taxon>Gunneridae</taxon>
        <taxon>Pentapetalae</taxon>
        <taxon>rosids</taxon>
        <taxon>fabids</taxon>
        <taxon>Fabales</taxon>
        <taxon>Fabaceae</taxon>
        <taxon>Papilionoideae</taxon>
        <taxon>50 kb inversion clade</taxon>
        <taxon>NPAAA clade</taxon>
        <taxon>Hologalegina</taxon>
        <taxon>IRL clade</taxon>
        <taxon>Trifolieae</taxon>
        <taxon>Trifolium</taxon>
    </lineage>
</organism>
<proteinExistence type="predicted"/>
<evidence type="ECO:0000256" key="1">
    <source>
        <dbReference type="SAM" id="MobiDB-lite"/>
    </source>
</evidence>
<dbReference type="EMBL" id="LXQA011102526">
    <property type="protein sequence ID" value="MCI84933.1"/>
    <property type="molecule type" value="Genomic_DNA"/>
</dbReference>